<evidence type="ECO:0000313" key="1">
    <source>
        <dbReference type="EMBL" id="GEN29557.1"/>
    </source>
</evidence>
<organism evidence="1 2">
    <name type="scientific">Halovibrio variabilis</name>
    <dbReference type="NCBI Taxonomy" id="31910"/>
    <lineage>
        <taxon>Bacteria</taxon>
        <taxon>Pseudomonadati</taxon>
        <taxon>Pseudomonadota</taxon>
        <taxon>Gammaproteobacteria</taxon>
        <taxon>Oceanospirillales</taxon>
        <taxon>Halomonadaceae</taxon>
        <taxon>Halovibrio</taxon>
    </lineage>
</organism>
<dbReference type="Proteomes" id="UP000321303">
    <property type="component" value="Unassembled WGS sequence"/>
</dbReference>
<evidence type="ECO:0000313" key="2">
    <source>
        <dbReference type="Proteomes" id="UP000321303"/>
    </source>
</evidence>
<gene>
    <name evidence="1" type="ORF">HVA01_32030</name>
</gene>
<dbReference type="RefSeq" id="WP_146876463.1">
    <property type="nucleotide sequence ID" value="NZ_BJXV01000024.1"/>
</dbReference>
<dbReference type="OrthoDB" id="8755366at2"/>
<comment type="caution">
    <text evidence="1">The sequence shown here is derived from an EMBL/GenBank/DDBJ whole genome shotgun (WGS) entry which is preliminary data.</text>
</comment>
<protein>
    <submittedName>
        <fullName evidence="1">Uncharacterized protein</fullName>
    </submittedName>
</protein>
<name>A0A511USI2_9GAMM</name>
<dbReference type="EMBL" id="BJXV01000024">
    <property type="protein sequence ID" value="GEN29557.1"/>
    <property type="molecule type" value="Genomic_DNA"/>
</dbReference>
<proteinExistence type="predicted"/>
<keyword evidence="2" id="KW-1185">Reference proteome</keyword>
<sequence>MIMDTVKESLNEPSGYLVPDSFERFLADLKGAAREERHPLIDPKLFASALSIDIQTLASQAHVHRTTISRAQGAEKLQRYLRDALRVLGAAADINGDFHDALFWFRNEPLSAFDYKTPEQLVSEGRADDLLRYVQALQAGVVG</sequence>
<dbReference type="AlphaFoldDB" id="A0A511USI2"/>
<accession>A0A511USI2</accession>
<reference evidence="1 2" key="1">
    <citation type="submission" date="2019-07" db="EMBL/GenBank/DDBJ databases">
        <title>Whole genome shotgun sequence of Halomonas variabilis NBRC 102410.</title>
        <authorList>
            <person name="Hosoyama A."/>
            <person name="Uohara A."/>
            <person name="Ohji S."/>
            <person name="Ichikawa N."/>
        </authorList>
    </citation>
    <scope>NUCLEOTIDE SEQUENCE [LARGE SCALE GENOMIC DNA]</scope>
    <source>
        <strain evidence="1 2">NBRC 102410</strain>
    </source>
</reference>